<sequence>MIAAFQPKTFQSPLTQVTPVAAVKDALKTIQEALAEPSVTEPPSRFTKKRGREEDLSVDFQASLEVSKPRRKILKRSLKCRDLVKLNDIAAQLEMGCSLAHLIERDAELQAQRRRVALQTRTPAHAAEGSTVQDPADEWFPLNA</sequence>
<evidence type="ECO:0000313" key="2">
    <source>
        <dbReference type="EMBL" id="CAD8263166.1"/>
    </source>
</evidence>
<name>A0A7R9UEI0_9STRA</name>
<dbReference type="AlphaFoldDB" id="A0A7R9UEI0"/>
<dbReference type="EMBL" id="HBEA01016594">
    <property type="protein sequence ID" value="CAD8263166.1"/>
    <property type="molecule type" value="Transcribed_RNA"/>
</dbReference>
<protein>
    <submittedName>
        <fullName evidence="2">Uncharacterized protein</fullName>
    </submittedName>
</protein>
<gene>
    <name evidence="2" type="ORF">PPYR1160_LOCUS12668</name>
</gene>
<evidence type="ECO:0000256" key="1">
    <source>
        <dbReference type="SAM" id="MobiDB-lite"/>
    </source>
</evidence>
<reference evidence="2" key="1">
    <citation type="submission" date="2021-01" db="EMBL/GenBank/DDBJ databases">
        <authorList>
            <person name="Corre E."/>
            <person name="Pelletier E."/>
            <person name="Niang G."/>
            <person name="Scheremetjew M."/>
            <person name="Finn R."/>
            <person name="Kale V."/>
            <person name="Holt S."/>
            <person name="Cochrane G."/>
            <person name="Meng A."/>
            <person name="Brown T."/>
            <person name="Cohen L."/>
        </authorList>
    </citation>
    <scope>NUCLEOTIDE SEQUENCE</scope>
    <source>
        <strain evidence="2">CCMP2078</strain>
    </source>
</reference>
<organism evidence="2">
    <name type="scientific">Pinguiococcus pyrenoidosus</name>
    <dbReference type="NCBI Taxonomy" id="172671"/>
    <lineage>
        <taxon>Eukaryota</taxon>
        <taxon>Sar</taxon>
        <taxon>Stramenopiles</taxon>
        <taxon>Ochrophyta</taxon>
        <taxon>Pinguiophyceae</taxon>
        <taxon>Pinguiochrysidales</taxon>
        <taxon>Pinguiochrysidaceae</taxon>
        <taxon>Pinguiococcus</taxon>
    </lineage>
</organism>
<accession>A0A7R9UEI0</accession>
<feature type="region of interest" description="Disordered" evidence="1">
    <location>
        <begin position="120"/>
        <end position="144"/>
    </location>
</feature>
<proteinExistence type="predicted"/>